<evidence type="ECO:0000313" key="2">
    <source>
        <dbReference type="Proteomes" id="UP000664369"/>
    </source>
</evidence>
<dbReference type="RefSeq" id="WP_208176710.1">
    <property type="nucleotide sequence ID" value="NZ_JAGETZ010000009.1"/>
</dbReference>
<dbReference type="EMBL" id="JAGETZ010000009">
    <property type="protein sequence ID" value="MBO2011014.1"/>
    <property type="molecule type" value="Genomic_DNA"/>
</dbReference>
<dbReference type="InterPro" id="IPR027417">
    <property type="entry name" value="P-loop_NTPase"/>
</dbReference>
<organism evidence="1 2">
    <name type="scientific">Hymenobacter negativus</name>
    <dbReference type="NCBI Taxonomy" id="2795026"/>
    <lineage>
        <taxon>Bacteria</taxon>
        <taxon>Pseudomonadati</taxon>
        <taxon>Bacteroidota</taxon>
        <taxon>Cytophagia</taxon>
        <taxon>Cytophagales</taxon>
        <taxon>Hymenobacteraceae</taxon>
        <taxon>Hymenobacter</taxon>
    </lineage>
</organism>
<comment type="caution">
    <text evidence="1">The sequence shown here is derived from an EMBL/GenBank/DDBJ whole genome shotgun (WGS) entry which is preliminary data.</text>
</comment>
<evidence type="ECO:0000313" key="1">
    <source>
        <dbReference type="EMBL" id="MBO2011014.1"/>
    </source>
</evidence>
<protein>
    <recommendedName>
        <fullName evidence="3">Helicase C-terminal domain-containing protein</fullName>
    </recommendedName>
</protein>
<evidence type="ECO:0008006" key="3">
    <source>
        <dbReference type="Google" id="ProtNLM"/>
    </source>
</evidence>
<dbReference type="Proteomes" id="UP000664369">
    <property type="component" value="Unassembled WGS sequence"/>
</dbReference>
<dbReference type="SUPFAM" id="SSF52540">
    <property type="entry name" value="P-loop containing nucleoside triphosphate hydrolases"/>
    <property type="match status" value="1"/>
</dbReference>
<proteinExistence type="predicted"/>
<name>A0ABS3QIF3_9BACT</name>
<dbReference type="Gene3D" id="3.40.50.300">
    <property type="entry name" value="P-loop containing nucleotide triphosphate hydrolases"/>
    <property type="match status" value="1"/>
</dbReference>
<sequence length="541" mass="62810">MSDAQSVEAPYLSKKLESRRSNEFLKIEKYFSIDIRKENTLEVYDQFTNNFIFIKQHSNTSDLMIVNSYKADKNIVYLNKPRDIENFAMDAEANTRELTNAEVSELESAIAEFIHPEYNLIDCIKKGILYHHGSMPDIIRLYVENAFTRQKHFDFIITNSTLLEGVDIPADKLFILTTKIGHRYFTKSELKNLVGRICRFSEVFNVSTGSLKRLEPEIYLIKGKYSSSTANIKGFIERTLKSDLVISDVVDNVLLKEEGDMTDPREKKKAADSLEYLENIEPSDTPVDSVEYAQTFIAQLCYKNNVHDFNIKQNEEALNKNLSENLLFDINAPSYLIRAILTLFTKDIVIVDEQFKRLLSFNAQLYYSMILQWKIDATSYREMIRNLISYWTSSGSDLIYVGNKWGEINHNQRQGFNSYVSLSTKTDKQLINLAIVRVKEEQDYVDNYLMKYVEIINDLKLIENSFYDRIKYGTDNRTIICLLRNGFTMELAKILIKEVYQIYLTIDLNNDIVTISPAIIQAMLENNENKVLIFEVGHHIK</sequence>
<accession>A0ABS3QIF3</accession>
<keyword evidence="2" id="KW-1185">Reference proteome</keyword>
<reference evidence="1 2" key="1">
    <citation type="submission" date="2021-03" db="EMBL/GenBank/DDBJ databases">
        <authorList>
            <person name="Kim M.K."/>
        </authorList>
    </citation>
    <scope>NUCLEOTIDE SEQUENCE [LARGE SCALE GENOMIC DNA]</scope>
    <source>
        <strain evidence="1 2">BT442</strain>
    </source>
</reference>
<gene>
    <name evidence="1" type="ORF">J4E00_18280</name>
</gene>